<evidence type="ECO:0000256" key="1">
    <source>
        <dbReference type="SAM" id="Phobius"/>
    </source>
</evidence>
<dbReference type="RefSeq" id="WP_281246256.1">
    <property type="nucleotide sequence ID" value="NZ_FOCP01000054.1"/>
</dbReference>
<keyword evidence="1" id="KW-1133">Transmembrane helix</keyword>
<evidence type="ECO:0000313" key="2">
    <source>
        <dbReference type="EMBL" id="SEN75673.1"/>
    </source>
</evidence>
<sequence length="40" mass="4420">MLSDHIAPALIEYVEAVVTEFLMVVGVTSAVNLLVDYLRK</sequence>
<gene>
    <name evidence="2" type="ORF">SAMN05216325_1545</name>
</gene>
<organism evidence="2 3">
    <name type="scientific">Nitrosomonas marina</name>
    <dbReference type="NCBI Taxonomy" id="917"/>
    <lineage>
        <taxon>Bacteria</taxon>
        <taxon>Pseudomonadati</taxon>
        <taxon>Pseudomonadota</taxon>
        <taxon>Betaproteobacteria</taxon>
        <taxon>Nitrosomonadales</taxon>
        <taxon>Nitrosomonadaceae</taxon>
        <taxon>Nitrosomonas</taxon>
    </lineage>
</organism>
<dbReference type="Proteomes" id="UP000199459">
    <property type="component" value="Unassembled WGS sequence"/>
</dbReference>
<evidence type="ECO:0000313" key="3">
    <source>
        <dbReference type="Proteomes" id="UP000199459"/>
    </source>
</evidence>
<keyword evidence="1" id="KW-0812">Transmembrane</keyword>
<reference evidence="2 3" key="1">
    <citation type="submission" date="2016-10" db="EMBL/GenBank/DDBJ databases">
        <authorList>
            <person name="de Groot N.N."/>
        </authorList>
    </citation>
    <scope>NUCLEOTIDE SEQUENCE [LARGE SCALE GENOMIC DNA]</scope>
    <source>
        <strain evidence="2 3">Nm22</strain>
    </source>
</reference>
<protein>
    <submittedName>
        <fullName evidence="2">Uncharacterized protein</fullName>
    </submittedName>
</protein>
<dbReference type="EMBL" id="FOCP01000054">
    <property type="protein sequence ID" value="SEN75673.1"/>
    <property type="molecule type" value="Genomic_DNA"/>
</dbReference>
<name>A0A1H8J407_9PROT</name>
<keyword evidence="1" id="KW-0472">Membrane</keyword>
<feature type="transmembrane region" description="Helical" evidence="1">
    <location>
        <begin position="16"/>
        <end position="35"/>
    </location>
</feature>
<dbReference type="STRING" id="917.SAMN05216326_12540"/>
<dbReference type="AlphaFoldDB" id="A0A1H8J407"/>
<accession>A0A1H8J407</accession>
<proteinExistence type="predicted"/>